<gene>
    <name evidence="7" type="ORF">SAMN04488047_101683</name>
</gene>
<evidence type="ECO:0000313" key="8">
    <source>
        <dbReference type="Proteomes" id="UP000199356"/>
    </source>
</evidence>
<comment type="subcellular location">
    <subcellularLocation>
        <location evidence="1">Membrane</location>
    </subcellularLocation>
</comment>
<dbReference type="OrthoDB" id="7170686at2"/>
<evidence type="ECO:0000313" key="7">
    <source>
        <dbReference type="EMBL" id="SFO97494.1"/>
    </source>
</evidence>
<sequence length="277" mass="30181">MVSHANAPVIIRRKKVVGGGGHHGGAWKVAYADFVTAMMAFFMLMWLLNATTETQRKGIADYFNPTIAVNRISGGGDGSFGGDSVFSEDVFSRNGLGATARHHDQGERARGASAPGSHGEAVGDEMRDLAEIEGKLTARSGESMVSEHLQRHIVTKLTDEGLIVELFDLEDAPLFEGSEATPLLEDLTSVVAEVFLLARNDVAIKGHASAVPVVRAENPVWDISIARAQTVRHLLERDLPPARVKRVEGHADRVRSISDPMDVRNNRVELILLRHRL</sequence>
<dbReference type="PANTHER" id="PTHR30329:SF21">
    <property type="entry name" value="LIPOPROTEIN YIAD-RELATED"/>
    <property type="match status" value="1"/>
</dbReference>
<dbReference type="Pfam" id="PF13677">
    <property type="entry name" value="MotB_plug"/>
    <property type="match status" value="1"/>
</dbReference>
<feature type="domain" description="Motility protein B-like N-terminal" evidence="6">
    <location>
        <begin position="13"/>
        <end position="65"/>
    </location>
</feature>
<feature type="region of interest" description="Disordered" evidence="4">
    <location>
        <begin position="98"/>
        <end position="122"/>
    </location>
</feature>
<dbReference type="Proteomes" id="UP000199356">
    <property type="component" value="Unassembled WGS sequence"/>
</dbReference>
<dbReference type="STRING" id="441119.SAMN04488047_101683"/>
<name>A0A1I5LJE0_9RHOB</name>
<dbReference type="InterPro" id="IPR036737">
    <property type="entry name" value="OmpA-like_sf"/>
</dbReference>
<keyword evidence="3 5" id="KW-0472">Membrane</keyword>
<evidence type="ECO:0000256" key="3">
    <source>
        <dbReference type="ARBA" id="ARBA00023136"/>
    </source>
</evidence>
<dbReference type="GO" id="GO:0016020">
    <property type="term" value="C:membrane"/>
    <property type="evidence" value="ECO:0007669"/>
    <property type="project" value="UniProtKB-SubCell"/>
</dbReference>
<dbReference type="SUPFAM" id="SSF103088">
    <property type="entry name" value="OmpA-like"/>
    <property type="match status" value="1"/>
</dbReference>
<keyword evidence="8" id="KW-1185">Reference proteome</keyword>
<keyword evidence="5" id="KW-1133">Transmembrane helix</keyword>
<dbReference type="AlphaFoldDB" id="A0A1I5LJE0"/>
<keyword evidence="2 5" id="KW-0812">Transmembrane</keyword>
<accession>A0A1I5LJE0</accession>
<evidence type="ECO:0000256" key="5">
    <source>
        <dbReference type="SAM" id="Phobius"/>
    </source>
</evidence>
<proteinExistence type="predicted"/>
<dbReference type="EMBL" id="FOXA01000001">
    <property type="protein sequence ID" value="SFO97494.1"/>
    <property type="molecule type" value="Genomic_DNA"/>
</dbReference>
<organism evidence="7 8">
    <name type="scientific">Tranquillimonas alkanivorans</name>
    <dbReference type="NCBI Taxonomy" id="441119"/>
    <lineage>
        <taxon>Bacteria</taxon>
        <taxon>Pseudomonadati</taxon>
        <taxon>Pseudomonadota</taxon>
        <taxon>Alphaproteobacteria</taxon>
        <taxon>Rhodobacterales</taxon>
        <taxon>Roseobacteraceae</taxon>
        <taxon>Tranquillimonas</taxon>
    </lineage>
</organism>
<feature type="transmembrane region" description="Helical" evidence="5">
    <location>
        <begin position="29"/>
        <end position="48"/>
    </location>
</feature>
<dbReference type="InterPro" id="IPR050330">
    <property type="entry name" value="Bact_OuterMem_StrucFunc"/>
</dbReference>
<evidence type="ECO:0000256" key="2">
    <source>
        <dbReference type="ARBA" id="ARBA00022692"/>
    </source>
</evidence>
<evidence type="ECO:0000256" key="1">
    <source>
        <dbReference type="ARBA" id="ARBA00004370"/>
    </source>
</evidence>
<dbReference type="PANTHER" id="PTHR30329">
    <property type="entry name" value="STATOR ELEMENT OF FLAGELLAR MOTOR COMPLEX"/>
    <property type="match status" value="1"/>
</dbReference>
<evidence type="ECO:0000259" key="6">
    <source>
        <dbReference type="Pfam" id="PF13677"/>
    </source>
</evidence>
<dbReference type="Gene3D" id="3.30.1330.60">
    <property type="entry name" value="OmpA-like domain"/>
    <property type="match status" value="1"/>
</dbReference>
<protein>
    <submittedName>
        <fullName evidence="7">Chemotaxis protein MotB</fullName>
    </submittedName>
</protein>
<dbReference type="InterPro" id="IPR025713">
    <property type="entry name" value="MotB-like_N_dom"/>
</dbReference>
<evidence type="ECO:0000256" key="4">
    <source>
        <dbReference type="SAM" id="MobiDB-lite"/>
    </source>
</evidence>
<reference evidence="7 8" key="1">
    <citation type="submission" date="2016-10" db="EMBL/GenBank/DDBJ databases">
        <authorList>
            <person name="de Groot N.N."/>
        </authorList>
    </citation>
    <scope>NUCLEOTIDE SEQUENCE [LARGE SCALE GENOMIC DNA]</scope>
    <source>
        <strain evidence="7 8">DSM 19547</strain>
    </source>
</reference>
<feature type="compositionally biased region" description="Basic and acidic residues" evidence="4">
    <location>
        <begin position="101"/>
        <end position="110"/>
    </location>
</feature>